<protein>
    <submittedName>
        <fullName evidence="2">ABC transporter substrate-binding protein</fullName>
    </submittedName>
</protein>
<proteinExistence type="inferred from homology"/>
<evidence type="ECO:0000256" key="1">
    <source>
        <dbReference type="ARBA" id="ARBA00006987"/>
    </source>
</evidence>
<keyword evidence="3" id="KW-1185">Reference proteome</keyword>
<dbReference type="PIRSF" id="PIRSF017082">
    <property type="entry name" value="YflP"/>
    <property type="match status" value="1"/>
</dbReference>
<dbReference type="RefSeq" id="WP_147153689.1">
    <property type="nucleotide sequence ID" value="NZ_BKAJ01000100.1"/>
</dbReference>
<dbReference type="AlphaFoldDB" id="A0A512NHM2"/>
<dbReference type="InterPro" id="IPR005064">
    <property type="entry name" value="BUG"/>
</dbReference>
<dbReference type="Gene3D" id="3.40.190.150">
    <property type="entry name" value="Bordetella uptake gene, domain 1"/>
    <property type="match status" value="1"/>
</dbReference>
<dbReference type="Pfam" id="PF03401">
    <property type="entry name" value="TctC"/>
    <property type="match status" value="1"/>
</dbReference>
<dbReference type="Proteomes" id="UP000321058">
    <property type="component" value="Unassembled WGS sequence"/>
</dbReference>
<accession>A0A512NHM2</accession>
<evidence type="ECO:0000313" key="3">
    <source>
        <dbReference type="Proteomes" id="UP000321058"/>
    </source>
</evidence>
<dbReference type="Gene3D" id="3.40.190.10">
    <property type="entry name" value="Periplasmic binding protein-like II"/>
    <property type="match status" value="1"/>
</dbReference>
<organism evidence="2 3">
    <name type="scientific">Reyranella soli</name>
    <dbReference type="NCBI Taxonomy" id="1230389"/>
    <lineage>
        <taxon>Bacteria</taxon>
        <taxon>Pseudomonadati</taxon>
        <taxon>Pseudomonadota</taxon>
        <taxon>Alphaproteobacteria</taxon>
        <taxon>Hyphomicrobiales</taxon>
        <taxon>Reyranellaceae</taxon>
        <taxon>Reyranella</taxon>
    </lineage>
</organism>
<dbReference type="InterPro" id="IPR042100">
    <property type="entry name" value="Bug_dom1"/>
</dbReference>
<dbReference type="SUPFAM" id="SSF53850">
    <property type="entry name" value="Periplasmic binding protein-like II"/>
    <property type="match status" value="1"/>
</dbReference>
<name>A0A512NHM2_9HYPH</name>
<sequence length="325" mass="34544">MTRLLRRGVLAAGFAAPFLSRHGYAQGDWPKGPVRWIVAFAAGGAADTVARNVGARVSEIIGQQVIVDNRTGGNSLVAANAVLQTPRDGQTFLIDAANQLTNPFLIKDLSFDYEKTWLPVTKLSDFPQVLAVKQEFPAKSLQEYVAAAKAKPGTISYGTPPAAGMGHMAGEELQRRADIKLIHAPYRGGADAARDIGAGAIDSVIITTNSIRPPLAGGRVRILAVTSLQRVAIFPDVPTVAESGYPGYDMIDWNGLFAATGTSTELIARMQAVCAEAIKDAKVRERLDAAGAVLTPNTPAEFKAWLEGQRTLLGKLITEGNIKLG</sequence>
<dbReference type="PANTHER" id="PTHR42928:SF5">
    <property type="entry name" value="BLR1237 PROTEIN"/>
    <property type="match status" value="1"/>
</dbReference>
<evidence type="ECO:0000313" key="2">
    <source>
        <dbReference type="EMBL" id="GEP58449.1"/>
    </source>
</evidence>
<dbReference type="CDD" id="cd07012">
    <property type="entry name" value="PBP2_Bug_TTT"/>
    <property type="match status" value="1"/>
</dbReference>
<reference evidence="2 3" key="1">
    <citation type="submission" date="2019-07" db="EMBL/GenBank/DDBJ databases">
        <title>Whole genome shotgun sequence of Reyranella soli NBRC 108950.</title>
        <authorList>
            <person name="Hosoyama A."/>
            <person name="Uohara A."/>
            <person name="Ohji S."/>
            <person name="Ichikawa N."/>
        </authorList>
    </citation>
    <scope>NUCLEOTIDE SEQUENCE [LARGE SCALE GENOMIC DNA]</scope>
    <source>
        <strain evidence="2 3">NBRC 108950</strain>
    </source>
</reference>
<dbReference type="OrthoDB" id="7247100at2"/>
<dbReference type="EMBL" id="BKAJ01000100">
    <property type="protein sequence ID" value="GEP58449.1"/>
    <property type="molecule type" value="Genomic_DNA"/>
</dbReference>
<dbReference type="PANTHER" id="PTHR42928">
    <property type="entry name" value="TRICARBOXYLATE-BINDING PROTEIN"/>
    <property type="match status" value="1"/>
</dbReference>
<gene>
    <name evidence="2" type="ORF">RSO01_56150</name>
</gene>
<comment type="similarity">
    <text evidence="1">Belongs to the UPF0065 (bug) family.</text>
</comment>
<comment type="caution">
    <text evidence="2">The sequence shown here is derived from an EMBL/GenBank/DDBJ whole genome shotgun (WGS) entry which is preliminary data.</text>
</comment>